<dbReference type="PROSITE" id="PS51294">
    <property type="entry name" value="HTH_MYB"/>
    <property type="match status" value="1"/>
</dbReference>
<feature type="region of interest" description="Disordered" evidence="2">
    <location>
        <begin position="53"/>
        <end position="78"/>
    </location>
</feature>
<feature type="region of interest" description="Disordered" evidence="2">
    <location>
        <begin position="426"/>
        <end position="483"/>
    </location>
</feature>
<dbReference type="AlphaFoldDB" id="A0A381LE36"/>
<dbReference type="Gene3D" id="1.10.246.220">
    <property type="match status" value="1"/>
</dbReference>
<dbReference type="InterPro" id="IPR052450">
    <property type="entry name" value="TRBD-Containing_Protein"/>
</dbReference>
<dbReference type="EMBL" id="UIGY01000163">
    <property type="protein sequence ID" value="SUZ12174.1"/>
    <property type="molecule type" value="Genomic_DNA"/>
</dbReference>
<dbReference type="SMART" id="SM00717">
    <property type="entry name" value="SANT"/>
    <property type="match status" value="2"/>
</dbReference>
<dbReference type="PANTHER" id="PTHR46734">
    <property type="entry name" value="TELOMERIC REPEAT-BINDING FACTOR 1 TERF1"/>
    <property type="match status" value="1"/>
</dbReference>
<feature type="compositionally biased region" description="Polar residues" evidence="2">
    <location>
        <begin position="469"/>
        <end position="481"/>
    </location>
</feature>
<protein>
    <submittedName>
        <fullName evidence="5">Bgt-2898</fullName>
    </submittedName>
</protein>
<dbReference type="CDD" id="cd11660">
    <property type="entry name" value="SANT_TRF"/>
    <property type="match status" value="2"/>
</dbReference>
<evidence type="ECO:0000259" key="3">
    <source>
        <dbReference type="PROSITE" id="PS50090"/>
    </source>
</evidence>
<feature type="region of interest" description="Disordered" evidence="2">
    <location>
        <begin position="288"/>
        <end position="324"/>
    </location>
</feature>
<keyword evidence="1" id="KW-0539">Nucleus</keyword>
<dbReference type="InterPro" id="IPR001005">
    <property type="entry name" value="SANT/Myb"/>
</dbReference>
<evidence type="ECO:0000259" key="4">
    <source>
        <dbReference type="PROSITE" id="PS51294"/>
    </source>
</evidence>
<feature type="domain" description="Myb-like" evidence="3">
    <location>
        <begin position="368"/>
        <end position="422"/>
    </location>
</feature>
<feature type="compositionally biased region" description="Basic residues" evidence="2">
    <location>
        <begin position="293"/>
        <end position="307"/>
    </location>
</feature>
<gene>
    <name evidence="5" type="ORF">BGT96224V2_LOCUS5340</name>
</gene>
<proteinExistence type="predicted"/>
<dbReference type="InterPro" id="IPR017930">
    <property type="entry name" value="Myb_dom"/>
</dbReference>
<feature type="compositionally biased region" description="Polar residues" evidence="2">
    <location>
        <begin position="58"/>
        <end position="78"/>
    </location>
</feature>
<feature type="domain" description="HTH myb-type" evidence="4">
    <location>
        <begin position="236"/>
        <end position="290"/>
    </location>
</feature>
<name>A0A381LE36_BLUGR</name>
<dbReference type="InterPro" id="IPR009057">
    <property type="entry name" value="Homeodomain-like_sf"/>
</dbReference>
<reference evidence="5" key="1">
    <citation type="submission" date="2018-07" db="EMBL/GenBank/DDBJ databases">
        <authorList>
            <person name="Quirk P.G."/>
            <person name="Krulwich T.A."/>
        </authorList>
    </citation>
    <scope>NUCLEOTIDE SEQUENCE</scope>
    <source>
        <strain evidence="5">96224</strain>
    </source>
</reference>
<evidence type="ECO:0000256" key="1">
    <source>
        <dbReference type="ARBA" id="ARBA00023242"/>
    </source>
</evidence>
<evidence type="ECO:0000313" key="5">
    <source>
        <dbReference type="EMBL" id="SUZ12174.1"/>
    </source>
</evidence>
<dbReference type="OrthoDB" id="608866at2759"/>
<dbReference type="PROSITE" id="PS50090">
    <property type="entry name" value="MYB_LIKE"/>
    <property type="match status" value="2"/>
</dbReference>
<dbReference type="SUPFAM" id="SSF46689">
    <property type="entry name" value="Homeodomain-like"/>
    <property type="match status" value="2"/>
</dbReference>
<sequence>MNGSNTIEPHLIALLNDSHSDLEVPPSLELPPLNDPNILKVPCRPLLLEPDARERNQKPSPSSQIASTHNKLPASTDNGEILFKEKEITKSDRDNCTVVSTVAKCSIGGLTLQSLHTILDDDNDTQSSSTSKKRHQIESNMDEFVQLPQPPKKQKATKQVVPPIIIGLFEPPLQATLFPPIASSSFHDSHGRNSLNTIPLGARIRKETLGDTQESTEEKSITATNKLQEPKIVATRNKWTDDETNQLLLGVHKHGVGCWTDILGDSNFAFNGRSPSDLKDRWRTCCPNELRKKSSPKTKKERTKKSSQMKINSNSALTSENTFTENKIIPDNSAVKNSIPIRTLRKRSHRKKLEDLAQLGIEGPIRQSNRRERRQFTEDEDSAIIEGYNTYGPAWSKIQKDPKLQLQSRQPTDLRDRFRNKFPDKFRESKVSKNALSIQKTESRVKETHLPLHETNGRNNESLLKEKSNSQVSTQPQTSPLSREGLRIQEIISSEPYCTLVSHPSTDPAESLSFGQFSDWNQNAAVPFSNSIGEMDISRLLLDENWSDMPGSRSRQTYTDGNHLFPANSESLHHFPSFFNMTHDTDDLTDGSFG</sequence>
<organism evidence="5">
    <name type="scientific">Blumeria graminis f. sp. tritici 96224</name>
    <dbReference type="NCBI Taxonomy" id="1268274"/>
    <lineage>
        <taxon>Eukaryota</taxon>
        <taxon>Fungi</taxon>
        <taxon>Dikarya</taxon>
        <taxon>Ascomycota</taxon>
        <taxon>Pezizomycotina</taxon>
        <taxon>Leotiomycetes</taxon>
        <taxon>Erysiphales</taxon>
        <taxon>Erysiphaceae</taxon>
        <taxon>Blumeria</taxon>
    </lineage>
</organism>
<dbReference type="PANTHER" id="PTHR46734:SF1">
    <property type="entry name" value="TELOMERIC REPEAT-BINDING FACTOR 1"/>
    <property type="match status" value="1"/>
</dbReference>
<dbReference type="Pfam" id="PF13921">
    <property type="entry name" value="Myb_DNA-bind_6"/>
    <property type="match status" value="1"/>
</dbReference>
<feature type="compositionally biased region" description="Basic and acidic residues" evidence="2">
    <location>
        <begin position="441"/>
        <end position="456"/>
    </location>
</feature>
<accession>A0A381LE36</accession>
<feature type="compositionally biased region" description="Polar residues" evidence="2">
    <location>
        <begin position="308"/>
        <end position="324"/>
    </location>
</feature>
<feature type="domain" description="Myb-like" evidence="3">
    <location>
        <begin position="236"/>
        <end position="284"/>
    </location>
</feature>
<dbReference type="Pfam" id="PF00249">
    <property type="entry name" value="Myb_DNA-binding"/>
    <property type="match status" value="1"/>
</dbReference>
<dbReference type="Gene3D" id="1.10.10.60">
    <property type="entry name" value="Homeodomain-like"/>
    <property type="match status" value="1"/>
</dbReference>
<evidence type="ECO:0000256" key="2">
    <source>
        <dbReference type="SAM" id="MobiDB-lite"/>
    </source>
</evidence>